<name>A0AAV4NXR3_9ARAC</name>
<evidence type="ECO:0000313" key="2">
    <source>
        <dbReference type="Proteomes" id="UP001054837"/>
    </source>
</evidence>
<dbReference type="InterPro" id="IPR052709">
    <property type="entry name" value="Transposase-MT_Hybrid"/>
</dbReference>
<comment type="caution">
    <text evidence="1">The sequence shown here is derived from an EMBL/GenBank/DDBJ whole genome shotgun (WGS) entry which is preliminary data.</text>
</comment>
<evidence type="ECO:0008006" key="3">
    <source>
        <dbReference type="Google" id="ProtNLM"/>
    </source>
</evidence>
<proteinExistence type="predicted"/>
<dbReference type="PANTHER" id="PTHR46060:SF1">
    <property type="entry name" value="MARINER MOS1 TRANSPOSASE-LIKE PROTEIN"/>
    <property type="match status" value="1"/>
</dbReference>
<dbReference type="PANTHER" id="PTHR46060">
    <property type="entry name" value="MARINER MOS1 TRANSPOSASE-LIKE PROTEIN"/>
    <property type="match status" value="1"/>
</dbReference>
<evidence type="ECO:0000313" key="1">
    <source>
        <dbReference type="EMBL" id="GIX88535.1"/>
    </source>
</evidence>
<organism evidence="1 2">
    <name type="scientific">Caerostris darwini</name>
    <dbReference type="NCBI Taxonomy" id="1538125"/>
    <lineage>
        <taxon>Eukaryota</taxon>
        <taxon>Metazoa</taxon>
        <taxon>Ecdysozoa</taxon>
        <taxon>Arthropoda</taxon>
        <taxon>Chelicerata</taxon>
        <taxon>Arachnida</taxon>
        <taxon>Araneae</taxon>
        <taxon>Araneomorphae</taxon>
        <taxon>Entelegynae</taxon>
        <taxon>Araneoidea</taxon>
        <taxon>Araneidae</taxon>
        <taxon>Caerostris</taxon>
    </lineage>
</organism>
<protein>
    <recommendedName>
        <fullName evidence="3">Mos1 transposase HTH domain-containing protein</fullName>
    </recommendedName>
</protein>
<dbReference type="Proteomes" id="UP001054837">
    <property type="component" value="Unassembled WGS sequence"/>
</dbReference>
<sequence length="168" mass="19738">MLATKVQRGVIRFLAAEGIGVREVHRQMKTVYGEHSLSLTRVLDWYKHFLEGRESLKDDSRPGQSHLIITDSLVNEVDQITRANNNKRHQRGDGWEFQFCSYHHYRKLSAQWVPHNLRLGLSSQHLLRYCAEDNFSERVVAGDEYWCYHYQPESKYEKISQSQTINGD</sequence>
<dbReference type="EMBL" id="BPLQ01002083">
    <property type="protein sequence ID" value="GIX88535.1"/>
    <property type="molecule type" value="Genomic_DNA"/>
</dbReference>
<accession>A0AAV4NXR3</accession>
<gene>
    <name evidence="1" type="primary">AVEN_111355_1</name>
    <name evidence="1" type="ORF">CDAR_524261</name>
</gene>
<dbReference type="AlphaFoldDB" id="A0AAV4NXR3"/>
<reference evidence="1 2" key="1">
    <citation type="submission" date="2021-06" db="EMBL/GenBank/DDBJ databases">
        <title>Caerostris darwini draft genome.</title>
        <authorList>
            <person name="Kono N."/>
            <person name="Arakawa K."/>
        </authorList>
    </citation>
    <scope>NUCLEOTIDE SEQUENCE [LARGE SCALE GENOMIC DNA]</scope>
</reference>
<keyword evidence="2" id="KW-1185">Reference proteome</keyword>